<dbReference type="RefSeq" id="WP_092635467.1">
    <property type="nucleotide sequence ID" value="NZ_FNQT01000004.1"/>
</dbReference>
<dbReference type="EMBL" id="FNQT01000004">
    <property type="protein sequence ID" value="SEA27834.1"/>
    <property type="molecule type" value="Genomic_DNA"/>
</dbReference>
<dbReference type="GO" id="GO:0006308">
    <property type="term" value="P:DNA catabolic process"/>
    <property type="evidence" value="ECO:0007669"/>
    <property type="project" value="InterPro"/>
</dbReference>
<protein>
    <submittedName>
        <fullName evidence="4">Exodeoxyribonuclease VII small subunit</fullName>
    </submittedName>
</protein>
<evidence type="ECO:0000256" key="3">
    <source>
        <dbReference type="ARBA" id="ARBA00022801"/>
    </source>
</evidence>
<evidence type="ECO:0000256" key="1">
    <source>
        <dbReference type="ARBA" id="ARBA00022490"/>
    </source>
</evidence>
<keyword evidence="6" id="KW-1185">Reference proteome</keyword>
<dbReference type="STRING" id="555874.SAMN04488065_2499"/>
<reference evidence="4 6" key="1">
    <citation type="submission" date="2016-10" db="EMBL/GenBank/DDBJ databases">
        <authorList>
            <person name="de Groot N.N."/>
        </authorList>
    </citation>
    <scope>NUCLEOTIDE SEQUENCE [LARGE SCALE GENOMIC DNA]</scope>
    <source>
        <strain evidence="4 6">CGMCC 1.8712</strain>
    </source>
</reference>
<evidence type="ECO:0000313" key="4">
    <source>
        <dbReference type="EMBL" id="SEA27834.1"/>
    </source>
</evidence>
<keyword evidence="2" id="KW-0540">Nuclease</keyword>
<dbReference type="OrthoDB" id="257822at2157"/>
<gene>
    <name evidence="4" type="ORF">SAMN04488065_2499</name>
    <name evidence="5" type="ORF">SAMN04488065_2593</name>
</gene>
<dbReference type="Proteomes" id="UP000236755">
    <property type="component" value="Unassembled WGS sequence"/>
</dbReference>
<dbReference type="GO" id="GO:0008855">
    <property type="term" value="F:exodeoxyribonuclease VII activity"/>
    <property type="evidence" value="ECO:0007669"/>
    <property type="project" value="InterPro"/>
</dbReference>
<sequence length="60" mass="6976">MAKDSDIRSRMNRIEEIIDQLDADEVSLDEGSELYEEGQELLTEIRERLHEGQGEVIEIE</sequence>
<evidence type="ECO:0000313" key="6">
    <source>
        <dbReference type="Proteomes" id="UP000236755"/>
    </source>
</evidence>
<dbReference type="SUPFAM" id="SSF116842">
    <property type="entry name" value="XseB-like"/>
    <property type="match status" value="1"/>
</dbReference>
<dbReference type="GeneID" id="71860926"/>
<accession>A0A1H3ZX04</accession>
<keyword evidence="3" id="KW-0378">Hydrolase</keyword>
<evidence type="ECO:0000256" key="2">
    <source>
        <dbReference type="ARBA" id="ARBA00022722"/>
    </source>
</evidence>
<dbReference type="EMBL" id="FNQT01000004">
    <property type="protein sequence ID" value="SEA29855.1"/>
    <property type="molecule type" value="Genomic_DNA"/>
</dbReference>
<dbReference type="InterPro" id="IPR037004">
    <property type="entry name" value="Exonuc_VII_ssu_sf"/>
</dbReference>
<dbReference type="Gene3D" id="1.10.287.1040">
    <property type="entry name" value="Exonuclease VII, small subunit"/>
    <property type="match status" value="1"/>
</dbReference>
<dbReference type="NCBIfam" id="TIGR01280">
    <property type="entry name" value="xseB"/>
    <property type="match status" value="1"/>
</dbReference>
<proteinExistence type="predicted"/>
<dbReference type="Pfam" id="PF02609">
    <property type="entry name" value="Exonuc_VII_S"/>
    <property type="match status" value="1"/>
</dbReference>
<dbReference type="AlphaFoldDB" id="A0A1H3ZX04"/>
<dbReference type="InterPro" id="IPR003761">
    <property type="entry name" value="Exonuc_VII_S"/>
</dbReference>
<organism evidence="4 6">
    <name type="scientific">Haloplanus vescus</name>
    <dbReference type="NCBI Taxonomy" id="555874"/>
    <lineage>
        <taxon>Archaea</taxon>
        <taxon>Methanobacteriati</taxon>
        <taxon>Methanobacteriota</taxon>
        <taxon>Stenosarchaea group</taxon>
        <taxon>Halobacteria</taxon>
        <taxon>Halobacteriales</taxon>
        <taxon>Haloferacaceae</taxon>
        <taxon>Haloplanus</taxon>
    </lineage>
</organism>
<dbReference type="GO" id="GO:0009318">
    <property type="term" value="C:exodeoxyribonuclease VII complex"/>
    <property type="evidence" value="ECO:0007669"/>
    <property type="project" value="InterPro"/>
</dbReference>
<keyword evidence="1" id="KW-0963">Cytoplasm</keyword>
<name>A0A1H3ZX04_9EURY</name>
<evidence type="ECO:0000313" key="5">
    <source>
        <dbReference type="EMBL" id="SEA29855.1"/>
    </source>
</evidence>